<dbReference type="Proteomes" id="UP000322051">
    <property type="component" value="Unassembled WGS sequence"/>
</dbReference>
<proteinExistence type="predicted"/>
<dbReference type="Proteomes" id="UP000464915">
    <property type="component" value="Plasmid unnamed"/>
</dbReference>
<keyword evidence="3" id="KW-0614">Plasmid</keyword>
<evidence type="ECO:0000313" key="3">
    <source>
        <dbReference type="EMBL" id="QHQ69067.1"/>
    </source>
</evidence>
<protein>
    <recommendedName>
        <fullName evidence="6">Lipoprotein</fullName>
    </recommendedName>
</protein>
<evidence type="ECO:0000313" key="2">
    <source>
        <dbReference type="EMBL" id="KAA8797955.1"/>
    </source>
</evidence>
<geneLocation type="plasmid" evidence="3 5">
    <name>unnamed</name>
</geneLocation>
<reference evidence="3 5" key="2">
    <citation type="submission" date="2019-12" db="EMBL/GenBank/DDBJ databases">
        <title>Complete Genome Sequences of Lactobacillus strains, C25 and P38, Isolated from Chicken Cecum.</title>
        <authorList>
            <person name="Hassan H.M."/>
            <person name="Mendoza M."/>
            <person name="Rezvani M."/>
            <person name="Koci M.D."/>
            <person name="Dickey A.N."/>
            <person name="Scholl E.H."/>
        </authorList>
    </citation>
    <scope>NUCLEOTIDE SEQUENCE [LARGE SCALE GENOMIC DNA]</scope>
    <source>
        <strain evidence="3 5">C25</strain>
        <plasmid evidence="3 5">unnamed</plasmid>
    </source>
</reference>
<keyword evidence="1" id="KW-0812">Transmembrane</keyword>
<dbReference type="AlphaFoldDB" id="A0AAN6AGB7"/>
<name>A0AAN6AGB7_9LACO</name>
<keyword evidence="1" id="KW-0472">Membrane</keyword>
<dbReference type="RefSeq" id="WP_065989263.1">
    <property type="nucleotide sequence ID" value="NZ_CP047143.1"/>
</dbReference>
<evidence type="ECO:0000256" key="1">
    <source>
        <dbReference type="SAM" id="Phobius"/>
    </source>
</evidence>
<gene>
    <name evidence="2" type="ORF">F1C02_05655</name>
    <name evidence="3" type="ORF">GSR61_10800</name>
</gene>
<feature type="transmembrane region" description="Helical" evidence="1">
    <location>
        <begin position="39"/>
        <end position="61"/>
    </location>
</feature>
<dbReference type="EMBL" id="CP047143">
    <property type="protein sequence ID" value="QHQ69067.1"/>
    <property type="molecule type" value="Genomic_DNA"/>
</dbReference>
<evidence type="ECO:0008006" key="6">
    <source>
        <dbReference type="Google" id="ProtNLM"/>
    </source>
</evidence>
<feature type="transmembrane region" description="Helical" evidence="1">
    <location>
        <begin position="16"/>
        <end position="33"/>
    </location>
</feature>
<organism evidence="2 4">
    <name type="scientific">Lactobacillus crispatus</name>
    <dbReference type="NCBI Taxonomy" id="47770"/>
    <lineage>
        <taxon>Bacteria</taxon>
        <taxon>Bacillati</taxon>
        <taxon>Bacillota</taxon>
        <taxon>Bacilli</taxon>
        <taxon>Lactobacillales</taxon>
        <taxon>Lactobacillaceae</taxon>
        <taxon>Lactobacillus</taxon>
    </lineage>
</organism>
<dbReference type="EMBL" id="VUAO01000012">
    <property type="protein sequence ID" value="KAA8797955.1"/>
    <property type="molecule type" value="Genomic_DNA"/>
</dbReference>
<dbReference type="PROSITE" id="PS51257">
    <property type="entry name" value="PROKAR_LIPOPROTEIN"/>
    <property type="match status" value="1"/>
</dbReference>
<accession>A0AAN6AGB7</accession>
<evidence type="ECO:0000313" key="5">
    <source>
        <dbReference type="Proteomes" id="UP000464915"/>
    </source>
</evidence>
<keyword evidence="1" id="KW-1133">Transmembrane helix</keyword>
<sequence>MDSRKYVNSTVEKNKNIIMILVLIATACAGFISCVNDKTISFLIILMFTVCVIGILSLLLITQVLKRYLAVTAK</sequence>
<evidence type="ECO:0000313" key="4">
    <source>
        <dbReference type="Proteomes" id="UP000322051"/>
    </source>
</evidence>
<reference evidence="2 4" key="1">
    <citation type="submission" date="2019-09" db="EMBL/GenBank/DDBJ databases">
        <title>Comparative analysis of L. crispatus genomes revealed niche specific adaptation to different host and body sites.</title>
        <authorList>
            <person name="Pan M."/>
            <person name="Hidalgo-Cantabrana C."/>
            <person name="Barrangou R."/>
        </authorList>
    </citation>
    <scope>NUCLEOTIDE SEQUENCE [LARGE SCALE GENOMIC DNA]</scope>
    <source>
        <strain evidence="2 4">NCK973</strain>
    </source>
</reference>